<evidence type="ECO:0000313" key="1">
    <source>
        <dbReference type="EMBL" id="SVC94450.1"/>
    </source>
</evidence>
<accession>A0A382RAU2</accession>
<protein>
    <recommendedName>
        <fullName evidence="2">Luciferase-like domain-containing protein</fullName>
    </recommendedName>
</protein>
<dbReference type="AlphaFoldDB" id="A0A382RAU2"/>
<organism evidence="1">
    <name type="scientific">marine metagenome</name>
    <dbReference type="NCBI Taxonomy" id="408172"/>
    <lineage>
        <taxon>unclassified sequences</taxon>
        <taxon>metagenomes</taxon>
        <taxon>ecological metagenomes</taxon>
    </lineage>
</organism>
<proteinExistence type="predicted"/>
<dbReference type="EMBL" id="UINC01120145">
    <property type="protein sequence ID" value="SVC94450.1"/>
    <property type="molecule type" value="Genomic_DNA"/>
</dbReference>
<name>A0A382RAU2_9ZZZZ</name>
<sequence length="37" mass="4257">MEIGYFTMPLHPPGSNITQTLEDDLQQIVMLDEMGYK</sequence>
<gene>
    <name evidence="1" type="ORF">METZ01_LOCUS347304</name>
</gene>
<reference evidence="1" key="1">
    <citation type="submission" date="2018-05" db="EMBL/GenBank/DDBJ databases">
        <authorList>
            <person name="Lanie J.A."/>
            <person name="Ng W.-L."/>
            <person name="Kazmierczak K.M."/>
            <person name="Andrzejewski T.M."/>
            <person name="Davidsen T.M."/>
            <person name="Wayne K.J."/>
            <person name="Tettelin H."/>
            <person name="Glass J.I."/>
            <person name="Rusch D."/>
            <person name="Podicherti R."/>
            <person name="Tsui H.-C.T."/>
            <person name="Winkler M.E."/>
        </authorList>
    </citation>
    <scope>NUCLEOTIDE SEQUENCE</scope>
</reference>
<feature type="non-terminal residue" evidence="1">
    <location>
        <position position="37"/>
    </location>
</feature>
<evidence type="ECO:0008006" key="2">
    <source>
        <dbReference type="Google" id="ProtNLM"/>
    </source>
</evidence>